<dbReference type="GO" id="GO:0045944">
    <property type="term" value="P:positive regulation of transcription by RNA polymerase II"/>
    <property type="evidence" value="ECO:0007669"/>
    <property type="project" value="UniProtKB-ARBA"/>
</dbReference>
<organism evidence="8 9">
    <name type="scientific">Pyronema omphalodes (strain CBS 100304)</name>
    <name type="common">Pyronema confluens</name>
    <dbReference type="NCBI Taxonomy" id="1076935"/>
    <lineage>
        <taxon>Eukaryota</taxon>
        <taxon>Fungi</taxon>
        <taxon>Dikarya</taxon>
        <taxon>Ascomycota</taxon>
        <taxon>Pezizomycotina</taxon>
        <taxon>Pezizomycetes</taxon>
        <taxon>Pezizales</taxon>
        <taxon>Pyronemataceae</taxon>
        <taxon>Pyronema</taxon>
    </lineage>
</organism>
<dbReference type="OMA" id="ICEVNFR"/>
<feature type="domain" description="C2H2-type" evidence="7">
    <location>
        <begin position="230"/>
        <end position="261"/>
    </location>
</feature>
<sequence length="640" mass="71097">MPGRIRLSYAATVEDTPPIIPKRKPVIFDPEPAAKRTRPNSPVEEGSSPAATTTSIGSFDFTNQQQEYSIDDNVTPATTPPATQPSTPADKKKVISKPREKKFACTYEGCTKAFTRPCRLQEHVRSHTGERPFQCTEDPENCDKFFLRDSHLKAHIKAMHTKEKPYRCNFLIPPGKEDDRGEFGFKRKPSEPAEPSEDADAAGMKECGARFSTNQHLKRHVESHLKTFPYICKDYPPCAAGFRKKGPLQRHIRSDHLGQKPWACPHKDITNPEKSCEAAFDTKGKLGNHVATHHNGMARRRHFCTICATDAVLEPMAPPMGGAMAPPMSMGTPMGTTMDIETRPEPHQGPPVDPRLEQLDTPMLNAPSLPPITPTPRTVDLDLPDNYAADALLCLSQADTPSFPVLTSAPVAPTAAEHQAEGMIGFLSHAELRSHMISAHPPLCSFCPFTAKRHSELIKHVRDRHETTLPERQSFVCNWANCGQGFTKKHNLKVHTNTVHQGLKPFSCSACGLRFGHRAVMLKHFAARHAGGRVKRRKKRVQETQQNGGRRGLSIAEMLTGVGYEQGRGIECLVEGCPHRFGREWDLRKHLGAASAHGLTEEQVEELMKGEEGDTSASESEWTEGEGEEDYEIDDEDEEF</sequence>
<dbReference type="PANTHER" id="PTHR19818:SF139">
    <property type="entry name" value="PAIR-RULE PROTEIN ODD-PAIRED"/>
    <property type="match status" value="1"/>
</dbReference>
<dbReference type="Pfam" id="PF00096">
    <property type="entry name" value="zf-C2H2"/>
    <property type="match status" value="1"/>
</dbReference>
<dbReference type="SUPFAM" id="SSF57667">
    <property type="entry name" value="beta-beta-alpha zinc fingers"/>
    <property type="match status" value="3"/>
</dbReference>
<dbReference type="FunFam" id="3.30.160.60:FF:000125">
    <property type="entry name" value="Putative zinc finger protein 143"/>
    <property type="match status" value="1"/>
</dbReference>
<dbReference type="AlphaFoldDB" id="U4L0Z0"/>
<feature type="domain" description="C2H2-type" evidence="7">
    <location>
        <begin position="475"/>
        <end position="505"/>
    </location>
</feature>
<protein>
    <submittedName>
        <fullName evidence="8">Similar to Zinc finger protein 891 acc. no. A8MT65</fullName>
    </submittedName>
</protein>
<evidence type="ECO:0000313" key="8">
    <source>
        <dbReference type="EMBL" id="CCX09302.1"/>
    </source>
</evidence>
<feature type="domain" description="C2H2-type" evidence="7">
    <location>
        <begin position="133"/>
        <end position="165"/>
    </location>
</feature>
<dbReference type="InterPro" id="IPR036236">
    <property type="entry name" value="Znf_C2H2_sf"/>
</dbReference>
<dbReference type="GO" id="GO:0008270">
    <property type="term" value="F:zinc ion binding"/>
    <property type="evidence" value="ECO:0007669"/>
    <property type="project" value="UniProtKB-KW"/>
</dbReference>
<proteinExistence type="predicted"/>
<dbReference type="PROSITE" id="PS50157">
    <property type="entry name" value="ZINC_FINGER_C2H2_2"/>
    <property type="match status" value="5"/>
</dbReference>
<evidence type="ECO:0000256" key="3">
    <source>
        <dbReference type="ARBA" id="ARBA00022771"/>
    </source>
</evidence>
<evidence type="ECO:0000259" key="7">
    <source>
        <dbReference type="PROSITE" id="PS50157"/>
    </source>
</evidence>
<dbReference type="Proteomes" id="UP000018144">
    <property type="component" value="Unassembled WGS sequence"/>
</dbReference>
<evidence type="ECO:0000256" key="4">
    <source>
        <dbReference type="ARBA" id="ARBA00022833"/>
    </source>
</evidence>
<keyword evidence="1" id="KW-0479">Metal-binding</keyword>
<feature type="domain" description="C2H2-type" evidence="7">
    <location>
        <begin position="103"/>
        <end position="132"/>
    </location>
</feature>
<dbReference type="InterPro" id="IPR050329">
    <property type="entry name" value="GLI_C2H2-zinc-finger"/>
</dbReference>
<dbReference type="EMBL" id="HF935449">
    <property type="protein sequence ID" value="CCX09302.1"/>
    <property type="molecule type" value="Genomic_DNA"/>
</dbReference>
<feature type="region of interest" description="Disordered" evidence="6">
    <location>
        <begin position="19"/>
        <end position="95"/>
    </location>
</feature>
<evidence type="ECO:0000313" key="9">
    <source>
        <dbReference type="Proteomes" id="UP000018144"/>
    </source>
</evidence>
<dbReference type="InterPro" id="IPR013087">
    <property type="entry name" value="Znf_C2H2_type"/>
</dbReference>
<feature type="compositionally biased region" description="Basic and acidic residues" evidence="6">
    <location>
        <begin position="179"/>
        <end position="191"/>
    </location>
</feature>
<keyword evidence="4" id="KW-0862">Zinc</keyword>
<evidence type="ECO:0000256" key="5">
    <source>
        <dbReference type="PROSITE-ProRule" id="PRU00042"/>
    </source>
</evidence>
<feature type="domain" description="C2H2-type" evidence="7">
    <location>
        <begin position="506"/>
        <end position="534"/>
    </location>
</feature>
<accession>U4L0Z0</accession>
<dbReference type="PROSITE" id="PS00028">
    <property type="entry name" value="ZINC_FINGER_C2H2_1"/>
    <property type="match status" value="3"/>
</dbReference>
<dbReference type="GO" id="GO:0000978">
    <property type="term" value="F:RNA polymerase II cis-regulatory region sequence-specific DNA binding"/>
    <property type="evidence" value="ECO:0007669"/>
    <property type="project" value="TreeGrafter"/>
</dbReference>
<dbReference type="SMART" id="SM00355">
    <property type="entry name" value="ZnF_C2H2"/>
    <property type="match status" value="9"/>
</dbReference>
<dbReference type="Gene3D" id="3.30.160.60">
    <property type="entry name" value="Classic Zinc Finger"/>
    <property type="match status" value="6"/>
</dbReference>
<keyword evidence="3 5" id="KW-0863">Zinc-finger</keyword>
<reference evidence="8 9" key="1">
    <citation type="journal article" date="2013" name="PLoS Genet.">
        <title>The genome and development-dependent transcriptomes of Pyronema confluens: a window into fungal evolution.</title>
        <authorList>
            <person name="Traeger S."/>
            <person name="Altegoer F."/>
            <person name="Freitag M."/>
            <person name="Gabaldon T."/>
            <person name="Kempken F."/>
            <person name="Kumar A."/>
            <person name="Marcet-Houben M."/>
            <person name="Poggeler S."/>
            <person name="Stajich J.E."/>
            <person name="Nowrousian M."/>
        </authorList>
    </citation>
    <scope>NUCLEOTIDE SEQUENCE [LARGE SCALE GENOMIC DNA]</scope>
    <source>
        <strain evidence="9">CBS 100304</strain>
        <tissue evidence="8">Vegetative mycelium</tissue>
    </source>
</reference>
<feature type="region of interest" description="Disordered" evidence="6">
    <location>
        <begin position="179"/>
        <end position="202"/>
    </location>
</feature>
<keyword evidence="2" id="KW-0677">Repeat</keyword>
<feature type="region of interest" description="Disordered" evidence="6">
    <location>
        <begin position="532"/>
        <end position="551"/>
    </location>
</feature>
<dbReference type="STRING" id="1076935.U4L0Z0"/>
<keyword evidence="9" id="KW-1185">Reference proteome</keyword>
<name>U4L0Z0_PYROM</name>
<dbReference type="GO" id="GO:0000981">
    <property type="term" value="F:DNA-binding transcription factor activity, RNA polymerase II-specific"/>
    <property type="evidence" value="ECO:0007669"/>
    <property type="project" value="UniProtKB-ARBA"/>
</dbReference>
<gene>
    <name evidence="8" type="ORF">PCON_08895</name>
</gene>
<evidence type="ECO:0000256" key="6">
    <source>
        <dbReference type="SAM" id="MobiDB-lite"/>
    </source>
</evidence>
<dbReference type="PANTHER" id="PTHR19818">
    <property type="entry name" value="ZINC FINGER PROTEIN ZIC AND GLI"/>
    <property type="match status" value="1"/>
</dbReference>
<feature type="region of interest" description="Disordered" evidence="6">
    <location>
        <begin position="596"/>
        <end position="640"/>
    </location>
</feature>
<dbReference type="OrthoDB" id="4748970at2759"/>
<feature type="compositionally biased region" description="Polar residues" evidence="6">
    <location>
        <begin position="49"/>
        <end position="68"/>
    </location>
</feature>
<evidence type="ECO:0000256" key="2">
    <source>
        <dbReference type="ARBA" id="ARBA00022737"/>
    </source>
</evidence>
<feature type="compositionally biased region" description="Acidic residues" evidence="6">
    <location>
        <begin position="621"/>
        <end position="640"/>
    </location>
</feature>
<dbReference type="GO" id="GO:0005634">
    <property type="term" value="C:nucleus"/>
    <property type="evidence" value="ECO:0007669"/>
    <property type="project" value="TreeGrafter"/>
</dbReference>
<dbReference type="eggNOG" id="KOG1721">
    <property type="taxonomic scope" value="Eukaryota"/>
</dbReference>
<evidence type="ECO:0000256" key="1">
    <source>
        <dbReference type="ARBA" id="ARBA00022723"/>
    </source>
</evidence>